<evidence type="ECO:0000256" key="8">
    <source>
        <dbReference type="SAM" id="Phobius"/>
    </source>
</evidence>
<dbReference type="RefSeq" id="WP_253077385.1">
    <property type="nucleotide sequence ID" value="NZ_JAMXWN010000021.1"/>
</dbReference>
<dbReference type="PANTHER" id="PTHR32309">
    <property type="entry name" value="TYROSINE-PROTEIN KINASE"/>
    <property type="match status" value="1"/>
</dbReference>
<gene>
    <name evidence="11" type="ORF">ACFP7A_13935</name>
</gene>
<dbReference type="InterPro" id="IPR032807">
    <property type="entry name" value="GNVR"/>
</dbReference>
<sequence length="257" mass="28036">MEETISLKEIFQTLRKRIWLIAVITFLAVAASAIGTYFLMTPQYEASTQILVNQADAKNATIYSNTNTVQTNVQLVSTYSDIINNPSVLNPVINKLHLELKPNQLKSMLSVGTSQNSQVFSLTAKTDSPSEAVRIVNQVALAFKSRVQKVMNVDNVSILSPATISASSAPVSPKPMINLAIGLVVGLMISIGLAFLLDYLDSSIKTEEDIEKYLELPVLGVVSEIKKHEAKNARSTSRTHSRTRAKGFEGGGHFEAK</sequence>
<reference evidence="12" key="1">
    <citation type="journal article" date="2019" name="Int. J. Syst. Evol. Microbiol.">
        <title>The Global Catalogue of Microorganisms (GCM) 10K type strain sequencing project: providing services to taxonomists for standard genome sequencing and annotation.</title>
        <authorList>
            <consortium name="The Broad Institute Genomics Platform"/>
            <consortium name="The Broad Institute Genome Sequencing Center for Infectious Disease"/>
            <person name="Wu L."/>
            <person name="Ma J."/>
        </authorList>
    </citation>
    <scope>NUCLEOTIDE SEQUENCE [LARGE SCALE GENOMIC DNA]</scope>
    <source>
        <strain evidence="12">CCUG 42001</strain>
    </source>
</reference>
<dbReference type="InterPro" id="IPR003856">
    <property type="entry name" value="LPS_length_determ_N"/>
</dbReference>
<evidence type="ECO:0000256" key="5">
    <source>
        <dbReference type="ARBA" id="ARBA00022989"/>
    </source>
</evidence>
<evidence type="ECO:0000256" key="6">
    <source>
        <dbReference type="ARBA" id="ARBA00023136"/>
    </source>
</evidence>
<dbReference type="PANTHER" id="PTHR32309:SF13">
    <property type="entry name" value="FERRIC ENTEROBACTIN TRANSPORT PROTEIN FEPE"/>
    <property type="match status" value="1"/>
</dbReference>
<dbReference type="Pfam" id="PF13807">
    <property type="entry name" value="GNVR"/>
    <property type="match status" value="1"/>
</dbReference>
<evidence type="ECO:0000313" key="12">
    <source>
        <dbReference type="Proteomes" id="UP001596267"/>
    </source>
</evidence>
<proteinExistence type="inferred from homology"/>
<evidence type="ECO:0000259" key="10">
    <source>
        <dbReference type="Pfam" id="PF13807"/>
    </source>
</evidence>
<dbReference type="InterPro" id="IPR050445">
    <property type="entry name" value="Bact_polysacc_biosynth/exp"/>
</dbReference>
<evidence type="ECO:0000256" key="7">
    <source>
        <dbReference type="SAM" id="MobiDB-lite"/>
    </source>
</evidence>
<dbReference type="Proteomes" id="UP001596267">
    <property type="component" value="Unassembled WGS sequence"/>
</dbReference>
<evidence type="ECO:0000256" key="1">
    <source>
        <dbReference type="ARBA" id="ARBA00004651"/>
    </source>
</evidence>
<organism evidence="11 12">
    <name type="scientific">Sporolactobacillus kofuensis</name>
    <dbReference type="NCBI Taxonomy" id="269672"/>
    <lineage>
        <taxon>Bacteria</taxon>
        <taxon>Bacillati</taxon>
        <taxon>Bacillota</taxon>
        <taxon>Bacilli</taxon>
        <taxon>Bacillales</taxon>
        <taxon>Sporolactobacillaceae</taxon>
        <taxon>Sporolactobacillus</taxon>
    </lineage>
</organism>
<keyword evidence="6 8" id="KW-0472">Membrane</keyword>
<feature type="domain" description="Tyrosine-protein kinase G-rich" evidence="10">
    <location>
        <begin position="144"/>
        <end position="196"/>
    </location>
</feature>
<comment type="subcellular location">
    <subcellularLocation>
        <location evidence="1">Cell membrane</location>
        <topology evidence="1">Multi-pass membrane protein</topology>
    </subcellularLocation>
</comment>
<feature type="region of interest" description="Disordered" evidence="7">
    <location>
        <begin position="230"/>
        <end position="257"/>
    </location>
</feature>
<evidence type="ECO:0000259" key="9">
    <source>
        <dbReference type="Pfam" id="PF02706"/>
    </source>
</evidence>
<feature type="domain" description="Polysaccharide chain length determinant N-terminal" evidence="9">
    <location>
        <begin position="3"/>
        <end position="96"/>
    </location>
</feature>
<keyword evidence="12" id="KW-1185">Reference proteome</keyword>
<dbReference type="EMBL" id="JBHSTQ010000023">
    <property type="protein sequence ID" value="MFC6387680.1"/>
    <property type="molecule type" value="Genomic_DNA"/>
</dbReference>
<evidence type="ECO:0000256" key="3">
    <source>
        <dbReference type="ARBA" id="ARBA00022475"/>
    </source>
</evidence>
<accession>A0ABW1WKX9</accession>
<feature type="transmembrane region" description="Helical" evidence="8">
    <location>
        <begin position="176"/>
        <end position="197"/>
    </location>
</feature>
<comment type="caution">
    <text evidence="11">The sequence shown here is derived from an EMBL/GenBank/DDBJ whole genome shotgun (WGS) entry which is preliminary data.</text>
</comment>
<protein>
    <submittedName>
        <fullName evidence="11">YveK family protein</fullName>
    </submittedName>
</protein>
<evidence type="ECO:0000256" key="2">
    <source>
        <dbReference type="ARBA" id="ARBA00006683"/>
    </source>
</evidence>
<evidence type="ECO:0000256" key="4">
    <source>
        <dbReference type="ARBA" id="ARBA00022692"/>
    </source>
</evidence>
<name>A0ABW1WKX9_9BACL</name>
<evidence type="ECO:0000313" key="11">
    <source>
        <dbReference type="EMBL" id="MFC6387680.1"/>
    </source>
</evidence>
<keyword evidence="3" id="KW-1003">Cell membrane</keyword>
<dbReference type="Pfam" id="PF02706">
    <property type="entry name" value="Wzz"/>
    <property type="match status" value="1"/>
</dbReference>
<keyword evidence="4 8" id="KW-0812">Transmembrane</keyword>
<comment type="similarity">
    <text evidence="2">Belongs to the CpsC/CapA family.</text>
</comment>
<feature type="transmembrane region" description="Helical" evidence="8">
    <location>
        <begin position="18"/>
        <end position="40"/>
    </location>
</feature>
<keyword evidence="5 8" id="KW-1133">Transmembrane helix</keyword>